<evidence type="ECO:0000313" key="3">
    <source>
        <dbReference type="Proteomes" id="UP000315295"/>
    </source>
</evidence>
<feature type="compositionally biased region" description="Polar residues" evidence="1">
    <location>
        <begin position="51"/>
        <end position="61"/>
    </location>
</feature>
<accession>A0A540LUR6</accession>
<dbReference type="EMBL" id="VIEB01000458">
    <property type="protein sequence ID" value="TQD90217.1"/>
    <property type="molecule type" value="Genomic_DNA"/>
</dbReference>
<comment type="caution">
    <text evidence="2">The sequence shown here is derived from an EMBL/GenBank/DDBJ whole genome shotgun (WGS) entry which is preliminary data.</text>
</comment>
<proteinExistence type="predicted"/>
<protein>
    <submittedName>
        <fullName evidence="2">Uncharacterized protein</fullName>
    </submittedName>
</protein>
<evidence type="ECO:0000313" key="2">
    <source>
        <dbReference type="EMBL" id="TQD90217.1"/>
    </source>
</evidence>
<dbReference type="Proteomes" id="UP000315295">
    <property type="component" value="Unassembled WGS sequence"/>
</dbReference>
<evidence type="ECO:0000256" key="1">
    <source>
        <dbReference type="SAM" id="MobiDB-lite"/>
    </source>
</evidence>
<sequence length="119" mass="12265">MTTKSSPSFDTRFLALKVVAGPLSLQRNTASRATKAAFEFLASSLVEASSAGPNGLSSSMAGSAKKGTAISPLESEARAAHLAVEREALGFKGADLQSQGRPLTIRERGFGLQSSVLGP</sequence>
<dbReference type="AlphaFoldDB" id="A0A540LUR6"/>
<organism evidence="2 3">
    <name type="scientific">Malus baccata</name>
    <name type="common">Siberian crab apple</name>
    <name type="synonym">Pyrus baccata</name>
    <dbReference type="NCBI Taxonomy" id="106549"/>
    <lineage>
        <taxon>Eukaryota</taxon>
        <taxon>Viridiplantae</taxon>
        <taxon>Streptophyta</taxon>
        <taxon>Embryophyta</taxon>
        <taxon>Tracheophyta</taxon>
        <taxon>Spermatophyta</taxon>
        <taxon>Magnoliopsida</taxon>
        <taxon>eudicotyledons</taxon>
        <taxon>Gunneridae</taxon>
        <taxon>Pentapetalae</taxon>
        <taxon>rosids</taxon>
        <taxon>fabids</taxon>
        <taxon>Rosales</taxon>
        <taxon>Rosaceae</taxon>
        <taxon>Amygdaloideae</taxon>
        <taxon>Maleae</taxon>
        <taxon>Malus</taxon>
    </lineage>
</organism>
<keyword evidence="3" id="KW-1185">Reference proteome</keyword>
<feature type="region of interest" description="Disordered" evidence="1">
    <location>
        <begin position="49"/>
        <end position="69"/>
    </location>
</feature>
<name>A0A540LUR6_MALBA</name>
<reference evidence="2 3" key="1">
    <citation type="journal article" date="2019" name="G3 (Bethesda)">
        <title>Sequencing of a Wild Apple (Malus baccata) Genome Unravels the Differences Between Cultivated and Wild Apple Species Regarding Disease Resistance and Cold Tolerance.</title>
        <authorList>
            <person name="Chen X."/>
        </authorList>
    </citation>
    <scope>NUCLEOTIDE SEQUENCE [LARGE SCALE GENOMIC DNA]</scope>
    <source>
        <strain evidence="3">cv. Shandingzi</strain>
        <tissue evidence="2">Leaves</tissue>
    </source>
</reference>
<gene>
    <name evidence="2" type="ORF">C1H46_024245</name>
</gene>